<evidence type="ECO:0000313" key="1">
    <source>
        <dbReference type="EMBL" id="QWG10316.1"/>
    </source>
</evidence>
<gene>
    <name evidence="1" type="ORF">KM029_21775</name>
</gene>
<accession>A0ABX8H3B8</accession>
<name>A0ABX8H3B8_9BACT</name>
<sequence length="52" mass="6052">MEWGKDVGTESIADAEEQLELRISSESWIGIPVLREVDLLKISPNWKSWFFD</sequence>
<dbReference type="Proteomes" id="UP000682802">
    <property type="component" value="Chromosome 2"/>
</dbReference>
<proteinExistence type="predicted"/>
<organism evidence="1 2">
    <name type="scientific">Flammeovirga kamogawensis</name>
    <dbReference type="NCBI Taxonomy" id="373891"/>
    <lineage>
        <taxon>Bacteria</taxon>
        <taxon>Pseudomonadati</taxon>
        <taxon>Bacteroidota</taxon>
        <taxon>Cytophagia</taxon>
        <taxon>Cytophagales</taxon>
        <taxon>Flammeovirgaceae</taxon>
        <taxon>Flammeovirga</taxon>
    </lineage>
</organism>
<dbReference type="RefSeq" id="WP_158631177.1">
    <property type="nucleotide sequence ID" value="NZ_CP076129.1"/>
</dbReference>
<reference evidence="1 2" key="1">
    <citation type="submission" date="2021-05" db="EMBL/GenBank/DDBJ databases">
        <title>Comparative genomic studies on the polysaccharide-degrading batcterial strains of the Flammeovirga genus.</title>
        <authorList>
            <person name="Zewei F."/>
            <person name="Zheng Z."/>
            <person name="Yu L."/>
            <person name="Ruyue G."/>
            <person name="Yanhong M."/>
            <person name="Yuanyuan C."/>
            <person name="Jingyan G."/>
            <person name="Wenjun H."/>
        </authorList>
    </citation>
    <scope>NUCLEOTIDE SEQUENCE [LARGE SCALE GENOMIC DNA]</scope>
    <source>
        <strain evidence="1 2">YS10</strain>
    </source>
</reference>
<keyword evidence="2" id="KW-1185">Reference proteome</keyword>
<evidence type="ECO:0000313" key="2">
    <source>
        <dbReference type="Proteomes" id="UP000682802"/>
    </source>
</evidence>
<protein>
    <submittedName>
        <fullName evidence="1">Uncharacterized protein</fullName>
    </submittedName>
</protein>
<dbReference type="EMBL" id="CP076129">
    <property type="protein sequence ID" value="QWG10316.1"/>
    <property type="molecule type" value="Genomic_DNA"/>
</dbReference>